<evidence type="ECO:0000256" key="4">
    <source>
        <dbReference type="ARBA" id="ARBA00022989"/>
    </source>
</evidence>
<keyword evidence="4" id="KW-1133">Transmembrane helix</keyword>
<protein>
    <submittedName>
        <fullName evidence="8">Auxin-induced protein 5NG4</fullName>
    </submittedName>
</protein>
<proteinExistence type="inferred from homology"/>
<dbReference type="Pfam" id="PF03478">
    <property type="entry name" value="Beta-prop_KIB1-4"/>
    <property type="match status" value="1"/>
</dbReference>
<dbReference type="EnsemblPlants" id="EMT00339">
    <property type="protein sequence ID" value="EMT00339"/>
    <property type="gene ID" value="F775_18192"/>
</dbReference>
<dbReference type="InterPro" id="IPR005174">
    <property type="entry name" value="KIB1-4_b-propeller"/>
</dbReference>
<evidence type="ECO:0000256" key="5">
    <source>
        <dbReference type="ARBA" id="ARBA00023136"/>
    </source>
</evidence>
<feature type="domain" description="EamA" evidence="6">
    <location>
        <begin position="25"/>
        <end position="182"/>
    </location>
</feature>
<dbReference type="GO" id="GO:0016020">
    <property type="term" value="C:membrane"/>
    <property type="evidence" value="ECO:0007669"/>
    <property type="project" value="UniProtKB-SubCell"/>
</dbReference>
<dbReference type="InterPro" id="IPR037185">
    <property type="entry name" value="EmrE-like"/>
</dbReference>
<dbReference type="PANTHER" id="PTHR31218">
    <property type="entry name" value="WAT1-RELATED PROTEIN"/>
    <property type="match status" value="1"/>
</dbReference>
<keyword evidence="5" id="KW-0472">Membrane</keyword>
<evidence type="ECO:0000256" key="1">
    <source>
        <dbReference type="ARBA" id="ARBA00004141"/>
    </source>
</evidence>
<dbReference type="GO" id="GO:0022857">
    <property type="term" value="F:transmembrane transporter activity"/>
    <property type="evidence" value="ECO:0007669"/>
    <property type="project" value="InterPro"/>
</dbReference>
<organism evidence="8">
    <name type="scientific">Aegilops tauschii</name>
    <name type="common">Tausch's goatgrass</name>
    <name type="synonym">Aegilops squarrosa</name>
    <dbReference type="NCBI Taxonomy" id="37682"/>
    <lineage>
        <taxon>Eukaryota</taxon>
        <taxon>Viridiplantae</taxon>
        <taxon>Streptophyta</taxon>
        <taxon>Embryophyta</taxon>
        <taxon>Tracheophyta</taxon>
        <taxon>Spermatophyta</taxon>
        <taxon>Magnoliopsida</taxon>
        <taxon>Liliopsida</taxon>
        <taxon>Poales</taxon>
        <taxon>Poaceae</taxon>
        <taxon>BOP clade</taxon>
        <taxon>Pooideae</taxon>
        <taxon>Triticodae</taxon>
        <taxon>Triticeae</taxon>
        <taxon>Triticinae</taxon>
        <taxon>Aegilops</taxon>
    </lineage>
</organism>
<evidence type="ECO:0000313" key="8">
    <source>
        <dbReference type="EnsemblPlants" id="EMT00339"/>
    </source>
</evidence>
<accession>N1QTM1</accession>
<keyword evidence="3" id="KW-0812">Transmembrane</keyword>
<name>N1QTM1_AEGTA</name>
<evidence type="ECO:0000259" key="6">
    <source>
        <dbReference type="Pfam" id="PF00892"/>
    </source>
</evidence>
<dbReference type="SUPFAM" id="SSF103481">
    <property type="entry name" value="Multidrug resistance efflux transporter EmrE"/>
    <property type="match status" value="1"/>
</dbReference>
<dbReference type="InterPro" id="IPR030184">
    <property type="entry name" value="WAT1-related"/>
</dbReference>
<comment type="subcellular location">
    <subcellularLocation>
        <location evidence="1">Membrane</location>
        <topology evidence="1">Multi-pass membrane protein</topology>
    </subcellularLocation>
</comment>
<dbReference type="InterPro" id="IPR000620">
    <property type="entry name" value="EamA_dom"/>
</dbReference>
<feature type="domain" description="KIB1-4 beta-propeller" evidence="7">
    <location>
        <begin position="311"/>
        <end position="499"/>
    </location>
</feature>
<dbReference type="Pfam" id="PF00892">
    <property type="entry name" value="EamA"/>
    <property type="match status" value="1"/>
</dbReference>
<comment type="similarity">
    <text evidence="2">Belongs to the drug/metabolite transporter (DMT) superfamily. Plant drug/metabolite exporter (P-DME) (TC 2.A.7.4) family.</text>
</comment>
<dbReference type="AlphaFoldDB" id="N1QTM1"/>
<reference evidence="8" key="1">
    <citation type="submission" date="2015-06" db="UniProtKB">
        <authorList>
            <consortium name="EnsemblPlants"/>
        </authorList>
    </citation>
    <scope>IDENTIFICATION</scope>
</reference>
<evidence type="ECO:0000256" key="2">
    <source>
        <dbReference type="ARBA" id="ARBA00007635"/>
    </source>
</evidence>
<evidence type="ECO:0000256" key="3">
    <source>
        <dbReference type="ARBA" id="ARBA00022692"/>
    </source>
</evidence>
<evidence type="ECO:0000259" key="7">
    <source>
        <dbReference type="Pfam" id="PF03478"/>
    </source>
</evidence>
<sequence length="536" mass="58891">MAAAEGSKEETSRRKAERVALPAGMILVQVLTVVTMLLSKAALNGGMQPLVLLVYGNLVAAATVAPLAVVFERLTDGQHERIGIHMPVFIAAREILKKVNMVVLGWIFINATFGVLLATGLYYCALRTTSAAYTVNFFNLIPVVTFLIAVVLQAERISLGTWPGRMKLVGTAVGVAGTMVVSLCKGPHLPLPHLRLSNAHAHASAPAPASVIQGGHDMAVGTLFMCGSCVSYALWFVVQARVAKVFPSRYWSTALTCAAGSLQSAAAAAAATVLAPREGWAAEWRMGWDLRLVTVVYSGVFNTGVTFVLVSHRELHICHLLTGEQLRLPDPLKYYEGIVFAGDLILTFNRYHHSVHYCRIGDNHWREARSDEGYRFRDLIFVKGTLYALIYPNYCLAVVELDNTSVVLSYLGDALSAEIVPYCSMFWLAECRGELLLIVSEYRALRYHVLRLQERKWARTTSLGGCSLFFNILQFAGCLGPDHPTVRRNCLYFIRVPGECIEYSLVDGSSHKLAADYPGRATEDYGPFAWVLPSIL</sequence>